<gene>
    <name evidence="4" type="ORF">KCG34_00390</name>
</gene>
<keyword evidence="2" id="KW-1133">Transmembrane helix</keyword>
<feature type="compositionally biased region" description="Low complexity" evidence="1">
    <location>
        <begin position="129"/>
        <end position="166"/>
    </location>
</feature>
<dbReference type="RefSeq" id="WP_211938441.1">
    <property type="nucleotide sequence ID" value="NZ_CP073078.1"/>
</dbReference>
<evidence type="ECO:0000256" key="2">
    <source>
        <dbReference type="SAM" id="Phobius"/>
    </source>
</evidence>
<dbReference type="Proteomes" id="UP000676409">
    <property type="component" value="Chromosome"/>
</dbReference>
<dbReference type="AlphaFoldDB" id="A0A975FZZ7"/>
<dbReference type="KEGG" id="caul:KCG34_00390"/>
<dbReference type="PROSITE" id="PS51724">
    <property type="entry name" value="SPOR"/>
    <property type="match status" value="1"/>
</dbReference>
<feature type="domain" description="SPOR" evidence="3">
    <location>
        <begin position="193"/>
        <end position="275"/>
    </location>
</feature>
<dbReference type="InterPro" id="IPR036680">
    <property type="entry name" value="SPOR-like_sf"/>
</dbReference>
<evidence type="ECO:0000259" key="3">
    <source>
        <dbReference type="PROSITE" id="PS51724"/>
    </source>
</evidence>
<dbReference type="SUPFAM" id="SSF110997">
    <property type="entry name" value="Sporulation related repeat"/>
    <property type="match status" value="1"/>
</dbReference>
<keyword evidence="2" id="KW-0812">Transmembrane</keyword>
<dbReference type="InterPro" id="IPR007730">
    <property type="entry name" value="SPOR-like_dom"/>
</dbReference>
<name>A0A975FZZ7_9CAUL</name>
<keyword evidence="5" id="KW-1185">Reference proteome</keyword>
<protein>
    <submittedName>
        <fullName evidence="4">SPOR domain-containing protein</fullName>
    </submittedName>
</protein>
<feature type="compositionally biased region" description="Low complexity" evidence="1">
    <location>
        <begin position="107"/>
        <end position="119"/>
    </location>
</feature>
<feature type="transmembrane region" description="Helical" evidence="2">
    <location>
        <begin position="35"/>
        <end position="55"/>
    </location>
</feature>
<dbReference type="PRINTS" id="PR01217">
    <property type="entry name" value="PRICHEXTENSN"/>
</dbReference>
<keyword evidence="2" id="KW-0472">Membrane</keyword>
<sequence length="275" mass="27438">MTDHDRGAYTPQTDAPLAFDARHSRGGGGGGPAPMTLIVSAIVLLLLIIALLLFYRSGVRHSGQAPQVVGAPVAQTKSTPPADSSAPSAGAGLQIYKSDGAPPPSAAPTFAPAPEQPQARPAPPPPTAVPVAPVASAPLRPAQTETAPAAKPAPLAPKAEAPPAAAAAKPAKVASLTPAKPKPAAVAAPKAEAPAAGEPLVQIGAFSSAALAEKGWNDTALIVPGKMAGKTSKVEKADRDGKTFYRAFVGGFSSHADAVSFCVALKAAGKQCMVR</sequence>
<proteinExistence type="predicted"/>
<organism evidence="4 5">
    <name type="scientific">Phenylobacterium montanum</name>
    <dbReference type="NCBI Taxonomy" id="2823693"/>
    <lineage>
        <taxon>Bacteria</taxon>
        <taxon>Pseudomonadati</taxon>
        <taxon>Pseudomonadota</taxon>
        <taxon>Alphaproteobacteria</taxon>
        <taxon>Caulobacterales</taxon>
        <taxon>Caulobacteraceae</taxon>
        <taxon>Phenylobacterium</taxon>
    </lineage>
</organism>
<feature type="region of interest" description="Disordered" evidence="1">
    <location>
        <begin position="71"/>
        <end position="166"/>
    </location>
</feature>
<evidence type="ECO:0000313" key="5">
    <source>
        <dbReference type="Proteomes" id="UP000676409"/>
    </source>
</evidence>
<evidence type="ECO:0000313" key="4">
    <source>
        <dbReference type="EMBL" id="QUD88390.1"/>
    </source>
</evidence>
<feature type="compositionally biased region" description="Low complexity" evidence="1">
    <location>
        <begin position="80"/>
        <end position="89"/>
    </location>
</feature>
<accession>A0A975FZZ7</accession>
<reference evidence="4" key="1">
    <citation type="submission" date="2021-04" db="EMBL/GenBank/DDBJ databases">
        <title>The complete genome sequence of Caulobacter sp. S6.</title>
        <authorList>
            <person name="Tang Y."/>
            <person name="Ouyang W."/>
            <person name="Liu Q."/>
            <person name="Huang B."/>
            <person name="Guo Z."/>
            <person name="Lei P."/>
        </authorList>
    </citation>
    <scope>NUCLEOTIDE SEQUENCE</scope>
    <source>
        <strain evidence="4">S6</strain>
    </source>
</reference>
<dbReference type="Pfam" id="PF05036">
    <property type="entry name" value="SPOR"/>
    <property type="match status" value="1"/>
</dbReference>
<evidence type="ECO:0000256" key="1">
    <source>
        <dbReference type="SAM" id="MobiDB-lite"/>
    </source>
</evidence>
<dbReference type="GO" id="GO:0042834">
    <property type="term" value="F:peptidoglycan binding"/>
    <property type="evidence" value="ECO:0007669"/>
    <property type="project" value="InterPro"/>
</dbReference>
<dbReference type="Gene3D" id="3.30.70.1070">
    <property type="entry name" value="Sporulation related repeat"/>
    <property type="match status" value="1"/>
</dbReference>
<feature type="region of interest" description="Disordered" evidence="1">
    <location>
        <begin position="1"/>
        <end position="28"/>
    </location>
</feature>
<dbReference type="EMBL" id="CP073078">
    <property type="protein sequence ID" value="QUD88390.1"/>
    <property type="molecule type" value="Genomic_DNA"/>
</dbReference>